<dbReference type="Pfam" id="PF01827">
    <property type="entry name" value="FTH"/>
    <property type="match status" value="1"/>
</dbReference>
<protein>
    <recommendedName>
        <fullName evidence="1">F-box domain-containing protein</fullName>
    </recommendedName>
</protein>
<reference evidence="2 3" key="1">
    <citation type="submission" date="2019-12" db="EMBL/GenBank/DDBJ databases">
        <title>Chromosome-level assembly of the Caenorhabditis remanei genome.</title>
        <authorList>
            <person name="Teterina A.A."/>
            <person name="Willis J.H."/>
            <person name="Phillips P.C."/>
        </authorList>
    </citation>
    <scope>NUCLEOTIDE SEQUENCE [LARGE SCALE GENOMIC DNA]</scope>
    <source>
        <strain evidence="2 3">PX506</strain>
        <tissue evidence="2">Whole organism</tissue>
    </source>
</reference>
<dbReference type="Proteomes" id="UP000483820">
    <property type="component" value="Chromosome V"/>
</dbReference>
<dbReference type="CDD" id="cd22150">
    <property type="entry name" value="F-box_CeFBXA-like"/>
    <property type="match status" value="1"/>
</dbReference>
<dbReference type="Pfam" id="PF00646">
    <property type="entry name" value="F-box"/>
    <property type="match status" value="1"/>
</dbReference>
<dbReference type="EMBL" id="WUAV01000005">
    <property type="protein sequence ID" value="KAF1754626.1"/>
    <property type="molecule type" value="Genomic_DNA"/>
</dbReference>
<dbReference type="SUPFAM" id="SSF81383">
    <property type="entry name" value="F-box domain"/>
    <property type="match status" value="1"/>
</dbReference>
<feature type="domain" description="F-box" evidence="1">
    <location>
        <begin position="97"/>
        <end position="144"/>
    </location>
</feature>
<dbReference type="CTD" id="78777160"/>
<dbReference type="SMART" id="SM00256">
    <property type="entry name" value="FBOX"/>
    <property type="match status" value="1"/>
</dbReference>
<evidence type="ECO:0000313" key="2">
    <source>
        <dbReference type="EMBL" id="KAF1754626.1"/>
    </source>
</evidence>
<name>A0A6A5GJ29_CAERE</name>
<organism evidence="2 3">
    <name type="scientific">Caenorhabditis remanei</name>
    <name type="common">Caenorhabditis vulgaris</name>
    <dbReference type="NCBI Taxonomy" id="31234"/>
    <lineage>
        <taxon>Eukaryota</taxon>
        <taxon>Metazoa</taxon>
        <taxon>Ecdysozoa</taxon>
        <taxon>Nematoda</taxon>
        <taxon>Chromadorea</taxon>
        <taxon>Rhabditida</taxon>
        <taxon>Rhabditina</taxon>
        <taxon>Rhabditomorpha</taxon>
        <taxon>Rhabditoidea</taxon>
        <taxon>Rhabditidae</taxon>
        <taxon>Peloderinae</taxon>
        <taxon>Caenorhabditis</taxon>
    </lineage>
</organism>
<dbReference type="InterPro" id="IPR036047">
    <property type="entry name" value="F-box-like_dom_sf"/>
</dbReference>
<evidence type="ECO:0000313" key="3">
    <source>
        <dbReference type="Proteomes" id="UP000483820"/>
    </source>
</evidence>
<comment type="caution">
    <text evidence="2">The sequence shown here is derived from an EMBL/GenBank/DDBJ whole genome shotgun (WGS) entry which is preliminary data.</text>
</comment>
<dbReference type="InterPro" id="IPR002900">
    <property type="entry name" value="DUF38/FTH_CAE_spp"/>
</dbReference>
<dbReference type="InterPro" id="IPR001810">
    <property type="entry name" value="F-box_dom"/>
</dbReference>
<evidence type="ECO:0000259" key="1">
    <source>
        <dbReference type="PROSITE" id="PS50181"/>
    </source>
</evidence>
<dbReference type="KEGG" id="crq:GCK72_021189"/>
<dbReference type="AlphaFoldDB" id="A0A6A5GJ29"/>
<accession>A0A6A5GJ29</accession>
<dbReference type="RefSeq" id="XP_053583005.1">
    <property type="nucleotide sequence ID" value="XM_053734092.1"/>
</dbReference>
<dbReference type="Pfam" id="PF17906">
    <property type="entry name" value="HTH_48"/>
    <property type="match status" value="1"/>
</dbReference>
<dbReference type="PROSITE" id="PS50181">
    <property type="entry name" value="FBOX"/>
    <property type="match status" value="1"/>
</dbReference>
<dbReference type="GeneID" id="78777160"/>
<dbReference type="GO" id="GO:0045087">
    <property type="term" value="P:innate immune response"/>
    <property type="evidence" value="ECO:0007669"/>
    <property type="project" value="TreeGrafter"/>
</dbReference>
<dbReference type="InterPro" id="IPR040161">
    <property type="entry name" value="FB224"/>
</dbReference>
<dbReference type="PANTHER" id="PTHR23015">
    <property type="entry name" value="UNCHARACTERIZED C.ELEGANS PROTEIN"/>
    <property type="match status" value="1"/>
</dbReference>
<dbReference type="PANTHER" id="PTHR23015:SF4">
    <property type="entry name" value="DUF38 DOMAIN-CONTAINING PROTEIN-RELATED"/>
    <property type="match status" value="1"/>
</dbReference>
<gene>
    <name evidence="2" type="ORF">GCK72_021189</name>
</gene>
<sequence length="436" mass="50774">MPVPTSSHFQVPPHHIMNRQVAQRAHQFLRKNRNTAKIFIFFEAVRGVPPHEAYMNTCRMFGSSDYITYQEFEFWFMRFSSGEFAMACDRSEEDPKHRTLMQLPMEILDKIAKELDLMDRMVLQKVNRFFRHFIGTWNPGFSYISLIIDKDSSTLWLDNYHIQYRDGQDGFGMASMCRVVSSEGRRAKNVQDCSHVELAVRDMLRIAEHPKTKLEKLLVDFRISNRQFVNRGVEALFLSKNFNQIHTKAVEIVTHSEMGEMAILPKLKPEPLSVITLDMNGCIRDGHTNGEEQVARFTAISELDQCKQADLIELKTERLKSEDFPIERFGDFKAVSLHFKNPNNPFQISDFLRWRRILLLPTTKLPWFEVKSSGNISRNTFVRKLGKSAIEVEGREGVRHCKIPKTNDYLEVDFSRFGCRNARIVMTKKSYDDVSN</sequence>
<dbReference type="InterPro" id="IPR041426">
    <property type="entry name" value="Mos1_HTH"/>
</dbReference>
<proteinExistence type="predicted"/>